<proteinExistence type="predicted"/>
<sequence>MIYRGTCGCRVAATFPPSHSVGQTVVKLQAIGTDSFQHVKTCLSAQTRGGIHLQQRIRTYAPKLIPASHLPLCCAPRWSPYILTPFSPRLRRRSLCTRTCASGTCSWRLPSHADGRARDRAGFLGPTTPGPALIPPSGIEGAPRCNNDASTPRPLWV</sequence>
<dbReference type="EMBL" id="KZ293668">
    <property type="protein sequence ID" value="PBK89534.1"/>
    <property type="molecule type" value="Genomic_DNA"/>
</dbReference>
<reference evidence="3" key="1">
    <citation type="journal article" date="2017" name="Nat. Ecol. Evol.">
        <title>Genome expansion and lineage-specific genetic innovations in the forest pathogenic fungi Armillaria.</title>
        <authorList>
            <person name="Sipos G."/>
            <person name="Prasanna A.N."/>
            <person name="Walter M.C."/>
            <person name="O'Connor E."/>
            <person name="Balint B."/>
            <person name="Krizsan K."/>
            <person name="Kiss B."/>
            <person name="Hess J."/>
            <person name="Varga T."/>
            <person name="Slot J."/>
            <person name="Riley R."/>
            <person name="Boka B."/>
            <person name="Rigling D."/>
            <person name="Barry K."/>
            <person name="Lee J."/>
            <person name="Mihaltcheva S."/>
            <person name="LaButti K."/>
            <person name="Lipzen A."/>
            <person name="Waldron R."/>
            <person name="Moloney N.M."/>
            <person name="Sperisen C."/>
            <person name="Kredics L."/>
            <person name="Vagvoelgyi C."/>
            <person name="Patrignani A."/>
            <person name="Fitzpatrick D."/>
            <person name="Nagy I."/>
            <person name="Doyle S."/>
            <person name="Anderson J.B."/>
            <person name="Grigoriev I.V."/>
            <person name="Gueldener U."/>
            <person name="Muensterkoetter M."/>
            <person name="Nagy L.G."/>
        </authorList>
    </citation>
    <scope>NUCLEOTIDE SEQUENCE [LARGE SCALE GENOMIC DNA]</scope>
    <source>
        <strain evidence="3">Ar21-2</strain>
    </source>
</reference>
<accession>A0A2H3D6Z9</accession>
<dbReference type="AlphaFoldDB" id="A0A2H3D6Z9"/>
<evidence type="ECO:0000313" key="3">
    <source>
        <dbReference type="Proteomes" id="UP000217790"/>
    </source>
</evidence>
<evidence type="ECO:0000256" key="1">
    <source>
        <dbReference type="SAM" id="MobiDB-lite"/>
    </source>
</evidence>
<dbReference type="Proteomes" id="UP000217790">
    <property type="component" value="Unassembled WGS sequence"/>
</dbReference>
<feature type="region of interest" description="Disordered" evidence="1">
    <location>
        <begin position="118"/>
        <end position="157"/>
    </location>
</feature>
<organism evidence="2 3">
    <name type="scientific">Armillaria gallica</name>
    <name type="common">Bulbous honey fungus</name>
    <name type="synonym">Armillaria bulbosa</name>
    <dbReference type="NCBI Taxonomy" id="47427"/>
    <lineage>
        <taxon>Eukaryota</taxon>
        <taxon>Fungi</taxon>
        <taxon>Dikarya</taxon>
        <taxon>Basidiomycota</taxon>
        <taxon>Agaricomycotina</taxon>
        <taxon>Agaricomycetes</taxon>
        <taxon>Agaricomycetidae</taxon>
        <taxon>Agaricales</taxon>
        <taxon>Marasmiineae</taxon>
        <taxon>Physalacriaceae</taxon>
        <taxon>Armillaria</taxon>
    </lineage>
</organism>
<gene>
    <name evidence="2" type="ORF">ARMGADRAFT_324653</name>
</gene>
<evidence type="ECO:0000313" key="2">
    <source>
        <dbReference type="EMBL" id="PBK89534.1"/>
    </source>
</evidence>
<dbReference type="InParanoid" id="A0A2H3D6Z9"/>
<name>A0A2H3D6Z9_ARMGA</name>
<keyword evidence="3" id="KW-1185">Reference proteome</keyword>
<protein>
    <submittedName>
        <fullName evidence="2">Uncharacterized protein</fullName>
    </submittedName>
</protein>